<evidence type="ECO:0000313" key="5">
    <source>
        <dbReference type="Proteomes" id="UP000184356"/>
    </source>
</evidence>
<name>A0A1L9TD88_9EURO</name>
<protein>
    <recommendedName>
        <fullName evidence="6">Beta-xylosidase C-terminal Concanavalin A-like domain-containing protein</fullName>
    </recommendedName>
</protein>
<reference evidence="5" key="1">
    <citation type="journal article" date="2017" name="Genome Biol.">
        <title>Comparative genomics reveals high biological diversity and specific adaptations in the industrially and medically important fungal genus Aspergillus.</title>
        <authorList>
            <person name="de Vries R.P."/>
            <person name="Riley R."/>
            <person name="Wiebenga A."/>
            <person name="Aguilar-Osorio G."/>
            <person name="Amillis S."/>
            <person name="Uchima C.A."/>
            <person name="Anderluh G."/>
            <person name="Asadollahi M."/>
            <person name="Askin M."/>
            <person name="Barry K."/>
            <person name="Battaglia E."/>
            <person name="Bayram O."/>
            <person name="Benocci T."/>
            <person name="Braus-Stromeyer S.A."/>
            <person name="Caldana C."/>
            <person name="Canovas D."/>
            <person name="Cerqueira G.C."/>
            <person name="Chen F."/>
            <person name="Chen W."/>
            <person name="Choi C."/>
            <person name="Clum A."/>
            <person name="Dos Santos R.A."/>
            <person name="Damasio A.R."/>
            <person name="Diallinas G."/>
            <person name="Emri T."/>
            <person name="Fekete E."/>
            <person name="Flipphi M."/>
            <person name="Freyberg S."/>
            <person name="Gallo A."/>
            <person name="Gournas C."/>
            <person name="Habgood R."/>
            <person name="Hainaut M."/>
            <person name="Harispe M.L."/>
            <person name="Henrissat B."/>
            <person name="Hilden K.S."/>
            <person name="Hope R."/>
            <person name="Hossain A."/>
            <person name="Karabika E."/>
            <person name="Karaffa L."/>
            <person name="Karanyi Z."/>
            <person name="Krasevec N."/>
            <person name="Kuo A."/>
            <person name="Kusch H."/>
            <person name="LaButti K."/>
            <person name="Lagendijk E.L."/>
            <person name="Lapidus A."/>
            <person name="Levasseur A."/>
            <person name="Lindquist E."/>
            <person name="Lipzen A."/>
            <person name="Logrieco A.F."/>
            <person name="MacCabe A."/>
            <person name="Maekelae M.R."/>
            <person name="Malavazi I."/>
            <person name="Melin P."/>
            <person name="Meyer V."/>
            <person name="Mielnichuk N."/>
            <person name="Miskei M."/>
            <person name="Molnar A.P."/>
            <person name="Mule G."/>
            <person name="Ngan C.Y."/>
            <person name="Orejas M."/>
            <person name="Orosz E."/>
            <person name="Ouedraogo J.P."/>
            <person name="Overkamp K.M."/>
            <person name="Park H.-S."/>
            <person name="Perrone G."/>
            <person name="Piumi F."/>
            <person name="Punt P.J."/>
            <person name="Ram A.F."/>
            <person name="Ramon A."/>
            <person name="Rauscher S."/>
            <person name="Record E."/>
            <person name="Riano-Pachon D.M."/>
            <person name="Robert V."/>
            <person name="Roehrig J."/>
            <person name="Ruller R."/>
            <person name="Salamov A."/>
            <person name="Salih N.S."/>
            <person name="Samson R.A."/>
            <person name="Sandor E."/>
            <person name="Sanguinetti M."/>
            <person name="Schuetze T."/>
            <person name="Sepcic K."/>
            <person name="Shelest E."/>
            <person name="Sherlock G."/>
            <person name="Sophianopoulou V."/>
            <person name="Squina F.M."/>
            <person name="Sun H."/>
            <person name="Susca A."/>
            <person name="Todd R.B."/>
            <person name="Tsang A."/>
            <person name="Unkles S.E."/>
            <person name="van de Wiele N."/>
            <person name="van Rossen-Uffink D."/>
            <person name="Oliveira J.V."/>
            <person name="Vesth T.C."/>
            <person name="Visser J."/>
            <person name="Yu J.-H."/>
            <person name="Zhou M."/>
            <person name="Andersen M.R."/>
            <person name="Archer D.B."/>
            <person name="Baker S.E."/>
            <person name="Benoit I."/>
            <person name="Brakhage A.A."/>
            <person name="Braus G.H."/>
            <person name="Fischer R."/>
            <person name="Frisvad J.C."/>
            <person name="Goldman G.H."/>
            <person name="Houbraken J."/>
            <person name="Oakley B."/>
            <person name="Pocsi I."/>
            <person name="Scazzocchio C."/>
            <person name="Seiboth B."/>
            <person name="vanKuyk P.A."/>
            <person name="Wortman J."/>
            <person name="Dyer P.S."/>
            <person name="Grigoriev I.V."/>
        </authorList>
    </citation>
    <scope>NUCLEOTIDE SEQUENCE [LARGE SCALE GENOMIC DNA]</scope>
    <source>
        <strain evidence="5">CBS 593.65</strain>
    </source>
</reference>
<dbReference type="Gene3D" id="2.115.10.20">
    <property type="entry name" value="Glycosyl hydrolase domain, family 43"/>
    <property type="match status" value="1"/>
</dbReference>
<keyword evidence="1 3" id="KW-0732">Signal</keyword>
<dbReference type="GeneID" id="63768445"/>
<keyword evidence="5" id="KW-1185">Reference proteome</keyword>
<evidence type="ECO:0008006" key="6">
    <source>
        <dbReference type="Google" id="ProtNLM"/>
    </source>
</evidence>
<proteinExistence type="predicted"/>
<dbReference type="RefSeq" id="XP_040701188.1">
    <property type="nucleotide sequence ID" value="XM_040852372.1"/>
</dbReference>
<evidence type="ECO:0000256" key="3">
    <source>
        <dbReference type="SAM" id="SignalP"/>
    </source>
</evidence>
<sequence>MHLPLILSLCALAGQAIAGSGSTETSGQSHSVSFVNKHNYYFDVDGNVVNSVNGKVDWIDEQYFWIVNASLSYSSKDLVTWYRNPTELFNISEPVNAKACSGIFGSCDRPKVIYNEKTRKYVFMAFAAPGSKPGIPVFTSDHLTHGYTFQGHLIQKTWWYGQGVEDLSLAVIDGEGYVIYTTWDMISAIVTDGSLGSIWPAFSQTVVIEKLTDDFLNSTGETSIVIQQGGDFPVMTNSSNLVDGQVESPDLFRRGDWWYMVGSGTCSFCNGTTTVAYRAKSWKGPWTFQFVDSDLTCGGQGMGVMTVPRVNNDSEPEFLYQADRPSVAPLGLGYTGGAIGHGFWKLNFNPDGSISKIDCSPDAQTTVQAPIGSQDIPTTGLATNATDGSGNNKDYWAESNYPSTWFYQTWTSSKTGNLSSVGINLGAISPNQPLSAFVFRYPKDADFTAPFFKWETLAWAPVTADNVTVSLDVVKVSVGASVKKGDRLGFALTVGYPMKKAPSLPRSSQTASVWGYLMTDQVEDGHVLYALNKSHVSFEEGYKSPVRVLENRELKWYARVD</sequence>
<gene>
    <name evidence="4" type="ORF">ASPSYDRAFT_90674</name>
</gene>
<feature type="chain" id="PRO_5012115060" description="Beta-xylosidase C-terminal Concanavalin A-like domain-containing protein" evidence="3">
    <location>
        <begin position="19"/>
        <end position="561"/>
    </location>
</feature>
<evidence type="ECO:0000256" key="2">
    <source>
        <dbReference type="SAM" id="MobiDB-lite"/>
    </source>
</evidence>
<dbReference type="VEuPathDB" id="FungiDB:ASPSYDRAFT_90674"/>
<dbReference type="STRING" id="1036612.A0A1L9TD88"/>
<accession>A0A1L9TD88</accession>
<feature type="region of interest" description="Disordered" evidence="2">
    <location>
        <begin position="370"/>
        <end position="389"/>
    </location>
</feature>
<organism evidence="4 5">
    <name type="scientific">Aspergillus sydowii CBS 593.65</name>
    <dbReference type="NCBI Taxonomy" id="1036612"/>
    <lineage>
        <taxon>Eukaryota</taxon>
        <taxon>Fungi</taxon>
        <taxon>Dikarya</taxon>
        <taxon>Ascomycota</taxon>
        <taxon>Pezizomycotina</taxon>
        <taxon>Eurotiomycetes</taxon>
        <taxon>Eurotiomycetidae</taxon>
        <taxon>Eurotiales</taxon>
        <taxon>Aspergillaceae</taxon>
        <taxon>Aspergillus</taxon>
        <taxon>Aspergillus subgen. Nidulantes</taxon>
    </lineage>
</organism>
<dbReference type="OrthoDB" id="9970295at2759"/>
<dbReference type="PANTHER" id="PTHR22925">
    <property type="entry name" value="GLYCOSYL HYDROLASE 43 FAMILY MEMBER"/>
    <property type="match status" value="1"/>
</dbReference>
<dbReference type="AlphaFoldDB" id="A0A1L9TD88"/>
<dbReference type="Proteomes" id="UP000184356">
    <property type="component" value="Unassembled WGS sequence"/>
</dbReference>
<feature type="compositionally biased region" description="Polar residues" evidence="2">
    <location>
        <begin position="375"/>
        <end position="389"/>
    </location>
</feature>
<dbReference type="EMBL" id="KV878588">
    <property type="protein sequence ID" value="OJJ57382.1"/>
    <property type="molecule type" value="Genomic_DNA"/>
</dbReference>
<dbReference type="InterPro" id="IPR023296">
    <property type="entry name" value="Glyco_hydro_beta-prop_sf"/>
</dbReference>
<evidence type="ECO:0000256" key="1">
    <source>
        <dbReference type="ARBA" id="ARBA00022729"/>
    </source>
</evidence>
<dbReference type="PANTHER" id="PTHR22925:SF3">
    <property type="entry name" value="GLYCOSYL HYDROLASE FAMILY PROTEIN 43"/>
    <property type="match status" value="1"/>
</dbReference>
<evidence type="ECO:0000313" key="4">
    <source>
        <dbReference type="EMBL" id="OJJ57382.1"/>
    </source>
</evidence>
<feature type="signal peptide" evidence="3">
    <location>
        <begin position="1"/>
        <end position="18"/>
    </location>
</feature>
<dbReference type="SUPFAM" id="SSF75005">
    <property type="entry name" value="Arabinanase/levansucrase/invertase"/>
    <property type="match status" value="1"/>
</dbReference>